<evidence type="ECO:0000313" key="2">
    <source>
        <dbReference type="EMBL" id="KLU24881.1"/>
    </source>
</evidence>
<protein>
    <submittedName>
        <fullName evidence="2">Uncharacterized protein</fullName>
    </submittedName>
</protein>
<feature type="compositionally biased region" description="Polar residues" evidence="1">
    <location>
        <begin position="41"/>
        <end position="52"/>
    </location>
</feature>
<keyword evidence="3" id="KW-1185">Reference proteome</keyword>
<comment type="caution">
    <text evidence="2">The sequence shown here is derived from an EMBL/GenBank/DDBJ whole genome shotgun (WGS) entry which is preliminary data.</text>
</comment>
<dbReference type="Proteomes" id="UP000035963">
    <property type="component" value="Unassembled WGS sequence"/>
</dbReference>
<reference evidence="2 3" key="1">
    <citation type="journal article" date="2015" name="Genome Announc.">
        <title>Draft Genome Sequence of Burkholderia sp. Strain PML1(12), an Ectomycorrhizosphere-Inhabiting Bacterium with Effective Mineral-Weathering Ability.</title>
        <authorList>
            <person name="Uroz S."/>
            <person name="Oger P."/>
        </authorList>
    </citation>
    <scope>NUCLEOTIDE SEQUENCE [LARGE SCALE GENOMIC DNA]</scope>
    <source>
        <strain evidence="3">PML1(12)</strain>
    </source>
</reference>
<organism evidence="2 3">
    <name type="scientific">Caballeronia mineralivorans PML1(12)</name>
    <dbReference type="NCBI Taxonomy" id="908627"/>
    <lineage>
        <taxon>Bacteria</taxon>
        <taxon>Pseudomonadati</taxon>
        <taxon>Pseudomonadota</taxon>
        <taxon>Betaproteobacteria</taxon>
        <taxon>Burkholderiales</taxon>
        <taxon>Burkholderiaceae</taxon>
        <taxon>Caballeronia</taxon>
    </lineage>
</organism>
<feature type="non-terminal residue" evidence="2">
    <location>
        <position position="1"/>
    </location>
</feature>
<sequence length="64" mass="6537">NAQLAPTAIAGGAASQTAAEALATGPSNRVGTFNYSAESNRFGSNWGRSVTPQRPPPLVVTPVR</sequence>
<gene>
    <name evidence="2" type="ORF">EOS_17965</name>
</gene>
<accession>A0A0J1CWX2</accession>
<feature type="region of interest" description="Disordered" evidence="1">
    <location>
        <begin position="41"/>
        <end position="64"/>
    </location>
</feature>
<dbReference type="PATRIC" id="fig|908627.4.peg.4024"/>
<name>A0A0J1CWX2_9BURK</name>
<dbReference type="EMBL" id="AEJF01000115">
    <property type="protein sequence ID" value="KLU24881.1"/>
    <property type="molecule type" value="Genomic_DNA"/>
</dbReference>
<dbReference type="AlphaFoldDB" id="A0A0J1CWX2"/>
<evidence type="ECO:0000313" key="3">
    <source>
        <dbReference type="Proteomes" id="UP000035963"/>
    </source>
</evidence>
<evidence type="ECO:0000256" key="1">
    <source>
        <dbReference type="SAM" id="MobiDB-lite"/>
    </source>
</evidence>
<feature type="compositionally biased region" description="Pro residues" evidence="1">
    <location>
        <begin position="53"/>
        <end position="64"/>
    </location>
</feature>
<proteinExistence type="predicted"/>